<organism evidence="2 3">
    <name type="scientific">Kocuria flava</name>
    <dbReference type="NCBI Taxonomy" id="446860"/>
    <lineage>
        <taxon>Bacteria</taxon>
        <taxon>Bacillati</taxon>
        <taxon>Actinomycetota</taxon>
        <taxon>Actinomycetes</taxon>
        <taxon>Micrococcales</taxon>
        <taxon>Micrococcaceae</taxon>
        <taxon>Kocuria</taxon>
    </lineage>
</organism>
<feature type="compositionally biased region" description="Low complexity" evidence="1">
    <location>
        <begin position="15"/>
        <end position="30"/>
    </location>
</feature>
<dbReference type="NCBIfam" id="TIGR03624">
    <property type="entry name" value="putative hydrolase"/>
    <property type="match status" value="1"/>
</dbReference>
<dbReference type="InterPro" id="IPR042271">
    <property type="entry name" value="Zinicin_2_N"/>
</dbReference>
<dbReference type="NCBIfam" id="TIGR03883">
    <property type="entry name" value="DUF2342_F420"/>
    <property type="match status" value="1"/>
</dbReference>
<dbReference type="Proteomes" id="UP000321155">
    <property type="component" value="Unassembled WGS sequence"/>
</dbReference>
<evidence type="ECO:0000313" key="2">
    <source>
        <dbReference type="EMBL" id="GEO93596.1"/>
    </source>
</evidence>
<dbReference type="SUPFAM" id="SSF55486">
    <property type="entry name" value="Metalloproteases ('zincins'), catalytic domain"/>
    <property type="match status" value="1"/>
</dbReference>
<accession>A0ABQ0X7J8</accession>
<comment type="caution">
    <text evidence="2">The sequence shown here is derived from an EMBL/GenBank/DDBJ whole genome shotgun (WGS) entry which is preliminary data.</text>
</comment>
<dbReference type="InterPro" id="IPR018766">
    <property type="entry name" value="Zinicin_2"/>
</dbReference>
<dbReference type="PANTHER" id="PTHR39420:SF1">
    <property type="entry name" value="HYDROLASE"/>
    <property type="match status" value="1"/>
</dbReference>
<keyword evidence="3" id="KW-1185">Reference proteome</keyword>
<dbReference type="EMBL" id="BJZR01000139">
    <property type="protein sequence ID" value="GEO93596.1"/>
    <property type="molecule type" value="Genomic_DNA"/>
</dbReference>
<protein>
    <recommendedName>
        <fullName evidence="4">Hydrolase</fullName>
    </recommendedName>
</protein>
<feature type="region of interest" description="Disordered" evidence="1">
    <location>
        <begin position="1"/>
        <end position="30"/>
    </location>
</feature>
<dbReference type="Gene3D" id="1.20.150.30">
    <property type="entry name" value="Zincin-like metallopeptidase, N-terminal domain"/>
    <property type="match status" value="1"/>
</dbReference>
<evidence type="ECO:0008006" key="4">
    <source>
        <dbReference type="Google" id="ProtNLM"/>
    </source>
</evidence>
<dbReference type="Pfam" id="PF10103">
    <property type="entry name" value="Zincin_2"/>
    <property type="match status" value="1"/>
</dbReference>
<evidence type="ECO:0000256" key="1">
    <source>
        <dbReference type="SAM" id="MobiDB-lite"/>
    </source>
</evidence>
<reference evidence="2 3" key="1">
    <citation type="submission" date="2019-07" db="EMBL/GenBank/DDBJ databases">
        <title>Whole genome shotgun sequence of Kocuria flava NBRC 107626.</title>
        <authorList>
            <person name="Hosoyama A."/>
            <person name="Uohara A."/>
            <person name="Ohji S."/>
            <person name="Ichikawa N."/>
        </authorList>
    </citation>
    <scope>NUCLEOTIDE SEQUENCE [LARGE SCALE GENOMIC DNA]</scope>
    <source>
        <strain evidence="2 3">NBRC 107626</strain>
    </source>
</reference>
<dbReference type="PANTHER" id="PTHR39420">
    <property type="match status" value="1"/>
</dbReference>
<evidence type="ECO:0000313" key="3">
    <source>
        <dbReference type="Proteomes" id="UP000321155"/>
    </source>
</evidence>
<gene>
    <name evidence="2" type="ORF">KFL01_29020</name>
</gene>
<sequence>MWLHEGMSAPDRSPDPATGPATGAAGTSAADGAAPAIVRWDLAAETAARITPAGPRLPARAMRSAVASLRRHAEDSVDHVHRISGLDAARDLRDSTVLVVDRAGWAKANAQSFEVLMEPAAQALRRRRPEQFGAAATALGGTATAVEMAGVLGFLSAKVLGQYDPYAGLVSAEAAARHPGGRLMLVAPNILTVERELNVEPEDFRLWVCLHEQTHRVQFAAAPWLRTHMLEQIRLLSDSVLGQPEALGERLGEAVRSLTARRPADGPAEPSLGLVGLLMGRREKEVLSHLTAVMSLLEGHANFVMDGVDASVVPSVRTIRRRFERRSELQGALDRFVRRLLGMDAKMRQYSDGQRFVTAVVAASGLAGFNRIWERVEHLPSEAEIHDPQRWIDRVLTPGAHPSS</sequence>
<proteinExistence type="predicted"/>
<name>A0ABQ0X7J8_9MICC</name>
<dbReference type="InterPro" id="IPR022454">
    <property type="entry name" value="CHP03883_F420-assoc"/>
</dbReference>